<dbReference type="EMBL" id="LKMD01000099">
    <property type="protein sequence ID" value="PIB03119.1"/>
    <property type="molecule type" value="Genomic_DNA"/>
</dbReference>
<dbReference type="GO" id="GO:0072659">
    <property type="term" value="P:protein localization to plasma membrane"/>
    <property type="evidence" value="ECO:0007669"/>
    <property type="project" value="TreeGrafter"/>
</dbReference>
<evidence type="ECO:0000256" key="1">
    <source>
        <dbReference type="ARBA" id="ARBA00004141"/>
    </source>
</evidence>
<dbReference type="AlphaFoldDB" id="A0A2G5IEB4"/>
<evidence type="ECO:0000313" key="10">
    <source>
        <dbReference type="Proteomes" id="UP000230605"/>
    </source>
</evidence>
<evidence type="ECO:0000256" key="2">
    <source>
        <dbReference type="ARBA" id="ARBA00022692"/>
    </source>
</evidence>
<evidence type="ECO:0000313" key="9">
    <source>
        <dbReference type="EMBL" id="WPB04240.1"/>
    </source>
</evidence>
<proteinExistence type="predicted"/>
<dbReference type="InterPro" id="IPR052649">
    <property type="entry name" value="NCE102-like"/>
</dbReference>
<keyword evidence="11" id="KW-1185">Reference proteome</keyword>
<comment type="subcellular location">
    <subcellularLocation>
        <location evidence="1">Membrane</location>
        <topology evidence="1">Multi-pass membrane protein</topology>
    </subcellularLocation>
</comment>
<reference evidence="9 11" key="2">
    <citation type="submission" date="2023-09" db="EMBL/GenBank/DDBJ databases">
        <title>Complete-Gapless Cercospora beticola genome.</title>
        <authorList>
            <person name="Wyatt N.A."/>
            <person name="Spanner R.E."/>
            <person name="Bolton M.D."/>
        </authorList>
    </citation>
    <scope>NUCLEOTIDE SEQUENCE [LARGE SCALE GENOMIC DNA]</scope>
    <source>
        <strain evidence="9">Cb09-40</strain>
    </source>
</reference>
<accession>A0A2G5IEB4</accession>
<reference evidence="8 10" key="1">
    <citation type="submission" date="2015-10" db="EMBL/GenBank/DDBJ databases">
        <title>The cercosporin biosynthetic gene cluster was horizontally transferred to several fungal lineages and shown to be expanded in Cercospora beticola based on microsynteny with recipient genomes.</title>
        <authorList>
            <person name="De Jonge R."/>
            <person name="Ebert M.K."/>
            <person name="Suttle J.C."/>
            <person name="Jurick Ii W.M."/>
            <person name="Secor G.A."/>
            <person name="Thomma B.P."/>
            <person name="Van De Peer Y."/>
            <person name="Bolton M.D."/>
        </authorList>
    </citation>
    <scope>NUCLEOTIDE SEQUENCE [LARGE SCALE GENOMIC DNA]</scope>
    <source>
        <strain evidence="8 10">09-40</strain>
    </source>
</reference>
<dbReference type="GO" id="GO:0070941">
    <property type="term" value="P:eisosome assembly"/>
    <property type="evidence" value="ECO:0007669"/>
    <property type="project" value="TreeGrafter"/>
</dbReference>
<dbReference type="GO" id="GO:0005886">
    <property type="term" value="C:plasma membrane"/>
    <property type="evidence" value="ECO:0007669"/>
    <property type="project" value="TreeGrafter"/>
</dbReference>
<dbReference type="Proteomes" id="UP001302367">
    <property type="component" value="Chromosome 5"/>
</dbReference>
<feature type="domain" description="MARVEL" evidence="7">
    <location>
        <begin position="9"/>
        <end position="144"/>
    </location>
</feature>
<feature type="transmembrane region" description="Helical" evidence="6">
    <location>
        <begin position="40"/>
        <end position="61"/>
    </location>
</feature>
<dbReference type="GO" id="GO:0032126">
    <property type="term" value="C:eisosome"/>
    <property type="evidence" value="ECO:0007669"/>
    <property type="project" value="TreeGrafter"/>
</dbReference>
<dbReference type="Pfam" id="PF01284">
    <property type="entry name" value="MARVEL"/>
    <property type="match status" value="1"/>
</dbReference>
<dbReference type="EMBL" id="CP134188">
    <property type="protein sequence ID" value="WPB04240.1"/>
    <property type="molecule type" value="Genomic_DNA"/>
</dbReference>
<feature type="transmembrane region" description="Helical" evidence="6">
    <location>
        <begin position="12"/>
        <end position="34"/>
    </location>
</feature>
<feature type="transmembrane region" description="Helical" evidence="6">
    <location>
        <begin position="129"/>
        <end position="150"/>
    </location>
</feature>
<evidence type="ECO:0000313" key="11">
    <source>
        <dbReference type="Proteomes" id="UP001302367"/>
    </source>
</evidence>
<dbReference type="OrthoDB" id="5423111at2759"/>
<evidence type="ECO:0000313" key="8">
    <source>
        <dbReference type="EMBL" id="PIB03119.1"/>
    </source>
</evidence>
<organism evidence="8 10">
    <name type="scientific">Cercospora beticola</name>
    <name type="common">Sugarbeet leaf spot fungus</name>
    <dbReference type="NCBI Taxonomy" id="122368"/>
    <lineage>
        <taxon>Eukaryota</taxon>
        <taxon>Fungi</taxon>
        <taxon>Dikarya</taxon>
        <taxon>Ascomycota</taxon>
        <taxon>Pezizomycotina</taxon>
        <taxon>Dothideomycetes</taxon>
        <taxon>Dothideomycetidae</taxon>
        <taxon>Mycosphaerellales</taxon>
        <taxon>Mycosphaerellaceae</taxon>
        <taxon>Cercospora</taxon>
    </lineage>
</organism>
<dbReference type="InterPro" id="IPR008253">
    <property type="entry name" value="Marvel"/>
</dbReference>
<evidence type="ECO:0000256" key="4">
    <source>
        <dbReference type="ARBA" id="ARBA00023136"/>
    </source>
</evidence>
<keyword evidence="3 6" id="KW-1133">Transmembrane helix</keyword>
<feature type="transmembrane region" description="Helical" evidence="6">
    <location>
        <begin position="73"/>
        <end position="96"/>
    </location>
</feature>
<protein>
    <recommendedName>
        <fullName evidence="7">MARVEL domain-containing protein</fullName>
    </recommendedName>
</protein>
<name>A0A2G5IEB4_CERBT</name>
<dbReference type="PANTHER" id="PTHR28165">
    <property type="entry name" value="NON-CLASSICAL EXPORT PROTEIN 2-RELATED"/>
    <property type="match status" value="1"/>
</dbReference>
<dbReference type="Proteomes" id="UP000230605">
    <property type="component" value="Chromosome 10"/>
</dbReference>
<dbReference type="PANTHER" id="PTHR28165:SF1">
    <property type="entry name" value="NON-CLASSICAL EXPORT PROTEIN 2-RELATED"/>
    <property type="match status" value="1"/>
</dbReference>
<feature type="region of interest" description="Disordered" evidence="5">
    <location>
        <begin position="147"/>
        <end position="167"/>
    </location>
</feature>
<evidence type="ECO:0000259" key="7">
    <source>
        <dbReference type="Pfam" id="PF01284"/>
    </source>
</evidence>
<gene>
    <name evidence="8" type="ORF">CB0940_11880</name>
    <name evidence="9" type="ORF">RHO25_008885</name>
</gene>
<keyword evidence="4 6" id="KW-0472">Membrane</keyword>
<sequence>MGMAQLLGLGLRGFQFFMSLLIMAIIGNAIAMGADPAINNYTMFCAAFAMLCLFFLIPATFNERFAVHGMLPFVLDLLLTIFWFCAAVALAARLGVHSCNNDGYVRTNSVSRGASNPAAACREAQASCAFLWFGFAAFVATTFLSSSGISGGSAPKGIRRGPAMSQV</sequence>
<evidence type="ECO:0000256" key="6">
    <source>
        <dbReference type="SAM" id="Phobius"/>
    </source>
</evidence>
<evidence type="ECO:0000256" key="3">
    <source>
        <dbReference type="ARBA" id="ARBA00022989"/>
    </source>
</evidence>
<keyword evidence="2 6" id="KW-0812">Transmembrane</keyword>
<evidence type="ECO:0000256" key="5">
    <source>
        <dbReference type="SAM" id="MobiDB-lite"/>
    </source>
</evidence>